<keyword evidence="3" id="KW-1185">Reference proteome</keyword>
<keyword evidence="1" id="KW-0732">Signal</keyword>
<dbReference type="EMBL" id="JACOFV010000012">
    <property type="protein sequence ID" value="MBC3863051.1"/>
    <property type="molecule type" value="Genomic_DNA"/>
</dbReference>
<evidence type="ECO:0000256" key="1">
    <source>
        <dbReference type="SAM" id="SignalP"/>
    </source>
</evidence>
<dbReference type="RefSeq" id="WP_186913003.1">
    <property type="nucleotide sequence ID" value="NZ_JACOFV010000012.1"/>
</dbReference>
<sequence length="182" mass="20978">MKQFFSVYAASIFFLGVSMTAMNNAEAQSETQRNGFVAEEPFKVIKKAFIVKDNEKKIVAEIRSASTSIALFAMELMATTANSSKDSLKHVLPDSREQLRLLPEASNGTDRYVYSTFYCWKLIAPDQLQVQIEWDDITTPQRYTDSYVFLRKGSQWYFSRHGDLVPFRYSLKGYEFKRPCSN</sequence>
<feature type="signal peptide" evidence="1">
    <location>
        <begin position="1"/>
        <end position="27"/>
    </location>
</feature>
<organism evidence="2 3">
    <name type="scientific">Undibacterium jejuense</name>
    <dbReference type="NCBI Taxonomy" id="1344949"/>
    <lineage>
        <taxon>Bacteria</taxon>
        <taxon>Pseudomonadati</taxon>
        <taxon>Pseudomonadota</taxon>
        <taxon>Betaproteobacteria</taxon>
        <taxon>Burkholderiales</taxon>
        <taxon>Oxalobacteraceae</taxon>
        <taxon>Undibacterium</taxon>
    </lineage>
</organism>
<reference evidence="2" key="1">
    <citation type="submission" date="2020-08" db="EMBL/GenBank/DDBJ databases">
        <title>Novel species isolated from subtropical streams in China.</title>
        <authorList>
            <person name="Lu H."/>
        </authorList>
    </citation>
    <scope>NUCLEOTIDE SEQUENCE</scope>
    <source>
        <strain evidence="2">KACC 12607</strain>
    </source>
</reference>
<dbReference type="AlphaFoldDB" id="A0A923KQN4"/>
<proteinExistence type="predicted"/>
<dbReference type="Proteomes" id="UP000634011">
    <property type="component" value="Unassembled WGS sequence"/>
</dbReference>
<evidence type="ECO:0000313" key="2">
    <source>
        <dbReference type="EMBL" id="MBC3863051.1"/>
    </source>
</evidence>
<comment type="caution">
    <text evidence="2">The sequence shown here is derived from an EMBL/GenBank/DDBJ whole genome shotgun (WGS) entry which is preliminary data.</text>
</comment>
<name>A0A923KQN4_9BURK</name>
<evidence type="ECO:0000313" key="3">
    <source>
        <dbReference type="Proteomes" id="UP000634011"/>
    </source>
</evidence>
<accession>A0A923KQN4</accession>
<gene>
    <name evidence="2" type="ORF">H8K32_13145</name>
</gene>
<protein>
    <submittedName>
        <fullName evidence="2">Uncharacterized protein</fullName>
    </submittedName>
</protein>
<feature type="chain" id="PRO_5037664740" evidence="1">
    <location>
        <begin position="28"/>
        <end position="182"/>
    </location>
</feature>